<evidence type="ECO:0000313" key="2">
    <source>
        <dbReference type="EMBL" id="WWC91308.1"/>
    </source>
</evidence>
<evidence type="ECO:0000256" key="1">
    <source>
        <dbReference type="SAM" id="MobiDB-lite"/>
    </source>
</evidence>
<protein>
    <submittedName>
        <fullName evidence="2">Uncharacterized protein</fullName>
    </submittedName>
</protein>
<dbReference type="Proteomes" id="UP001355207">
    <property type="component" value="Chromosome 8"/>
</dbReference>
<accession>A0AAX4K2I0</accession>
<dbReference type="EMBL" id="CP144105">
    <property type="protein sequence ID" value="WWC91308.1"/>
    <property type="molecule type" value="Genomic_DNA"/>
</dbReference>
<dbReference type="RefSeq" id="XP_066078070.1">
    <property type="nucleotide sequence ID" value="XM_066221973.1"/>
</dbReference>
<name>A0AAX4K2I0_9TREE</name>
<keyword evidence="3" id="KW-1185">Reference proteome</keyword>
<reference evidence="2 3" key="1">
    <citation type="submission" date="2024-01" db="EMBL/GenBank/DDBJ databases">
        <title>Comparative genomics of Cryptococcus and Kwoniella reveals pathogenesis evolution and contrasting modes of karyotype evolution via chromosome fusion or intercentromeric recombination.</title>
        <authorList>
            <person name="Coelho M.A."/>
            <person name="David-Palma M."/>
            <person name="Shea T."/>
            <person name="Bowers K."/>
            <person name="McGinley-Smith S."/>
            <person name="Mohammad A.W."/>
            <person name="Gnirke A."/>
            <person name="Yurkov A.M."/>
            <person name="Nowrousian M."/>
            <person name="Sun S."/>
            <person name="Cuomo C.A."/>
            <person name="Heitman J."/>
        </authorList>
    </citation>
    <scope>NUCLEOTIDE SEQUENCE [LARGE SCALE GENOMIC DNA]</scope>
    <source>
        <strain evidence="2 3">CBS 6074</strain>
    </source>
</reference>
<sequence length="133" mass="15390">MNLLQQWEKHQYLPKWWFRNKGEVRIWDLKDNQLLQPDTPKEELTGIFIYAGLHILHLQELGYETRFIDLAKESGFEYQPSTISEIASSSSHLGPQITDQQVHEGSLTPTAGNDQDENGPCTLHRRIAVVNEY</sequence>
<dbReference type="AlphaFoldDB" id="A0AAX4K2I0"/>
<dbReference type="GeneID" id="91096920"/>
<evidence type="ECO:0000313" key="3">
    <source>
        <dbReference type="Proteomes" id="UP001355207"/>
    </source>
</evidence>
<gene>
    <name evidence="2" type="ORF">L201_006251</name>
</gene>
<feature type="region of interest" description="Disordered" evidence="1">
    <location>
        <begin position="89"/>
        <end position="120"/>
    </location>
</feature>
<organism evidence="2 3">
    <name type="scientific">Kwoniella dendrophila CBS 6074</name>
    <dbReference type="NCBI Taxonomy" id="1295534"/>
    <lineage>
        <taxon>Eukaryota</taxon>
        <taxon>Fungi</taxon>
        <taxon>Dikarya</taxon>
        <taxon>Basidiomycota</taxon>
        <taxon>Agaricomycotina</taxon>
        <taxon>Tremellomycetes</taxon>
        <taxon>Tremellales</taxon>
        <taxon>Cryptococcaceae</taxon>
        <taxon>Kwoniella</taxon>
    </lineage>
</organism>
<proteinExistence type="predicted"/>